<protein>
    <submittedName>
        <fullName evidence="1">Uncharacterized protein</fullName>
    </submittedName>
</protein>
<dbReference type="EMBL" id="JAEACU010000006">
    <property type="protein sequence ID" value="KAH7525293.1"/>
    <property type="molecule type" value="Genomic_DNA"/>
</dbReference>
<organism evidence="1 2">
    <name type="scientific">Ziziphus jujuba var. spinosa</name>
    <dbReference type="NCBI Taxonomy" id="714518"/>
    <lineage>
        <taxon>Eukaryota</taxon>
        <taxon>Viridiplantae</taxon>
        <taxon>Streptophyta</taxon>
        <taxon>Embryophyta</taxon>
        <taxon>Tracheophyta</taxon>
        <taxon>Spermatophyta</taxon>
        <taxon>Magnoliopsida</taxon>
        <taxon>eudicotyledons</taxon>
        <taxon>Gunneridae</taxon>
        <taxon>Pentapetalae</taxon>
        <taxon>rosids</taxon>
        <taxon>fabids</taxon>
        <taxon>Rosales</taxon>
        <taxon>Rhamnaceae</taxon>
        <taxon>Paliureae</taxon>
        <taxon>Ziziphus</taxon>
    </lineage>
</organism>
<comment type="caution">
    <text evidence="1">The sequence shown here is derived from an EMBL/GenBank/DDBJ whole genome shotgun (WGS) entry which is preliminary data.</text>
</comment>
<proteinExistence type="predicted"/>
<name>A0A978VBK8_ZIZJJ</name>
<accession>A0A978VBK8</accession>
<evidence type="ECO:0000313" key="1">
    <source>
        <dbReference type="EMBL" id="KAH7525293.1"/>
    </source>
</evidence>
<dbReference type="Proteomes" id="UP000813462">
    <property type="component" value="Unassembled WGS sequence"/>
</dbReference>
<dbReference type="AlphaFoldDB" id="A0A978VBK8"/>
<evidence type="ECO:0000313" key="2">
    <source>
        <dbReference type="Proteomes" id="UP000813462"/>
    </source>
</evidence>
<reference evidence="1" key="1">
    <citation type="journal article" date="2021" name="Front. Plant Sci.">
        <title>Chromosome-Scale Genome Assembly for Chinese Sour Jujube and Insights Into Its Genome Evolution and Domestication Signature.</title>
        <authorList>
            <person name="Shen L.-Y."/>
            <person name="Luo H."/>
            <person name="Wang X.-L."/>
            <person name="Wang X.-M."/>
            <person name="Qiu X.-J."/>
            <person name="Liu H."/>
            <person name="Zhou S.-S."/>
            <person name="Jia K.-H."/>
            <person name="Nie S."/>
            <person name="Bao Y.-T."/>
            <person name="Zhang R.-G."/>
            <person name="Yun Q.-Z."/>
            <person name="Chai Y.-H."/>
            <person name="Lu J.-Y."/>
            <person name="Li Y."/>
            <person name="Zhao S.-W."/>
            <person name="Mao J.-F."/>
            <person name="Jia S.-G."/>
            <person name="Mao Y.-M."/>
        </authorList>
    </citation>
    <scope>NUCLEOTIDE SEQUENCE</scope>
    <source>
        <strain evidence="1">AT0</strain>
        <tissue evidence="1">Leaf</tissue>
    </source>
</reference>
<sequence>MESMLVDVNDSEHHINGRYGVSYLQFQLKGSIWIGKESSVKHAKNNRGCVWDNIQGSVSQFHGIKHKEWSSPNNPINAMVRNGGAWKILDEKSLICL</sequence>
<gene>
    <name evidence="1" type="ORF">FEM48_Zijuj06G0209600</name>
</gene>